<accession>A0A5P1END3</accession>
<keyword evidence="4" id="KW-0539">Nucleus</keyword>
<dbReference type="InterPro" id="IPR019186">
    <property type="entry name" value="Nucleolar_protein_12"/>
</dbReference>
<keyword evidence="7" id="KW-1185">Reference proteome</keyword>
<evidence type="ECO:0000313" key="6">
    <source>
        <dbReference type="EMBL" id="ONK67515.1"/>
    </source>
</evidence>
<dbReference type="PANTHER" id="PTHR14577">
    <property type="entry name" value="NUCLEOLAR PROTEIN 12"/>
    <property type="match status" value="1"/>
</dbReference>
<name>A0A5P1END3_ASPOF</name>
<reference evidence="7" key="1">
    <citation type="journal article" date="2017" name="Nat. Commun.">
        <title>The asparagus genome sheds light on the origin and evolution of a young Y chromosome.</title>
        <authorList>
            <person name="Harkess A."/>
            <person name="Zhou J."/>
            <person name="Xu C."/>
            <person name="Bowers J.E."/>
            <person name="Van der Hulst R."/>
            <person name="Ayyampalayam S."/>
            <person name="Mercati F."/>
            <person name="Riccardi P."/>
            <person name="McKain M.R."/>
            <person name="Kakrana A."/>
            <person name="Tang H."/>
            <person name="Ray J."/>
            <person name="Groenendijk J."/>
            <person name="Arikit S."/>
            <person name="Mathioni S.M."/>
            <person name="Nakano M."/>
            <person name="Shan H."/>
            <person name="Telgmann-Rauber A."/>
            <person name="Kanno A."/>
            <person name="Yue Z."/>
            <person name="Chen H."/>
            <person name="Li W."/>
            <person name="Chen Y."/>
            <person name="Xu X."/>
            <person name="Zhang Y."/>
            <person name="Luo S."/>
            <person name="Chen H."/>
            <person name="Gao J."/>
            <person name="Mao Z."/>
            <person name="Pires J.C."/>
            <person name="Luo M."/>
            <person name="Kudrna D."/>
            <person name="Wing R.A."/>
            <person name="Meyers B.C."/>
            <person name="Yi K."/>
            <person name="Kong H."/>
            <person name="Lavrijsen P."/>
            <person name="Sunseri F."/>
            <person name="Falavigna A."/>
            <person name="Ye Y."/>
            <person name="Leebens-Mack J.H."/>
            <person name="Chen G."/>
        </authorList>
    </citation>
    <scope>NUCLEOTIDE SEQUENCE [LARGE SCALE GENOMIC DNA]</scope>
    <source>
        <strain evidence="7">cv. DH0086</strain>
    </source>
</reference>
<dbReference type="AlphaFoldDB" id="A0A5P1END3"/>
<dbReference type="Proteomes" id="UP000243459">
    <property type="component" value="Chromosome 5"/>
</dbReference>
<feature type="compositionally biased region" description="Basic and acidic residues" evidence="5">
    <location>
        <begin position="72"/>
        <end position="87"/>
    </location>
</feature>
<sequence length="147" mass="16958">MKKKKREMEEDSDEFDDDEEEAVVVGQIPTVSIPRHIKKRSLKNKALSVSFSEKDLKDFVGGFHKRKKKRRKEAEKQQKQKDRLKRIEARKRRKQEKELALYGGALADPSAPELEPDEGPGSDKEEDECPETAPVSGILLVFMYLFL</sequence>
<comment type="similarity">
    <text evidence="2">Belongs to the RRP17 family.</text>
</comment>
<evidence type="ECO:0000256" key="1">
    <source>
        <dbReference type="ARBA" id="ARBA00004604"/>
    </source>
</evidence>
<feature type="region of interest" description="Disordered" evidence="5">
    <location>
        <begin position="62"/>
        <end position="132"/>
    </location>
</feature>
<evidence type="ECO:0000256" key="2">
    <source>
        <dbReference type="ARBA" id="ARBA00007175"/>
    </source>
</evidence>
<organism evidence="6 7">
    <name type="scientific">Asparagus officinalis</name>
    <name type="common">Garden asparagus</name>
    <dbReference type="NCBI Taxonomy" id="4686"/>
    <lineage>
        <taxon>Eukaryota</taxon>
        <taxon>Viridiplantae</taxon>
        <taxon>Streptophyta</taxon>
        <taxon>Embryophyta</taxon>
        <taxon>Tracheophyta</taxon>
        <taxon>Spermatophyta</taxon>
        <taxon>Magnoliopsida</taxon>
        <taxon>Liliopsida</taxon>
        <taxon>Asparagales</taxon>
        <taxon>Asparagaceae</taxon>
        <taxon>Asparagoideae</taxon>
        <taxon>Asparagus</taxon>
    </lineage>
</organism>
<gene>
    <name evidence="6" type="ORF">A4U43_C05F840</name>
</gene>
<evidence type="ECO:0008006" key="8">
    <source>
        <dbReference type="Google" id="ProtNLM"/>
    </source>
</evidence>
<evidence type="ECO:0000256" key="3">
    <source>
        <dbReference type="ARBA" id="ARBA00023054"/>
    </source>
</evidence>
<keyword evidence="3" id="KW-0175">Coiled coil</keyword>
<dbReference type="Gramene" id="ONK67515">
    <property type="protein sequence ID" value="ONK67515"/>
    <property type="gene ID" value="A4U43_C05F840"/>
</dbReference>
<dbReference type="PANTHER" id="PTHR14577:SF0">
    <property type="entry name" value="NUCLEOLAR PROTEIN 12"/>
    <property type="match status" value="1"/>
</dbReference>
<comment type="subcellular location">
    <subcellularLocation>
        <location evidence="1">Nucleus</location>
        <location evidence="1">Nucleolus</location>
    </subcellularLocation>
</comment>
<proteinExistence type="inferred from homology"/>
<evidence type="ECO:0000256" key="4">
    <source>
        <dbReference type="ARBA" id="ARBA00023242"/>
    </source>
</evidence>
<evidence type="ECO:0000256" key="5">
    <source>
        <dbReference type="SAM" id="MobiDB-lite"/>
    </source>
</evidence>
<dbReference type="GO" id="GO:0005730">
    <property type="term" value="C:nucleolus"/>
    <property type="evidence" value="ECO:0007669"/>
    <property type="project" value="UniProtKB-SubCell"/>
</dbReference>
<dbReference type="Pfam" id="PF09805">
    <property type="entry name" value="Nop25"/>
    <property type="match status" value="1"/>
</dbReference>
<dbReference type="EMBL" id="CM007385">
    <property type="protein sequence ID" value="ONK67515.1"/>
    <property type="molecule type" value="Genomic_DNA"/>
</dbReference>
<feature type="compositionally biased region" description="Acidic residues" evidence="5">
    <location>
        <begin position="114"/>
        <end position="130"/>
    </location>
</feature>
<feature type="region of interest" description="Disordered" evidence="5">
    <location>
        <begin position="1"/>
        <end position="21"/>
    </location>
</feature>
<feature type="compositionally biased region" description="Acidic residues" evidence="5">
    <location>
        <begin position="9"/>
        <end position="21"/>
    </location>
</feature>
<dbReference type="GO" id="GO:0019843">
    <property type="term" value="F:rRNA binding"/>
    <property type="evidence" value="ECO:0007669"/>
    <property type="project" value="TreeGrafter"/>
</dbReference>
<evidence type="ECO:0000313" key="7">
    <source>
        <dbReference type="Proteomes" id="UP000243459"/>
    </source>
</evidence>
<protein>
    <recommendedName>
        <fullName evidence="8">Ribosomal RNA-processing protein 17</fullName>
    </recommendedName>
</protein>